<dbReference type="EMBL" id="CM041543">
    <property type="protein sequence ID" value="KAI3364399.1"/>
    <property type="molecule type" value="Genomic_DNA"/>
</dbReference>
<evidence type="ECO:0000313" key="1">
    <source>
        <dbReference type="EMBL" id="KAI3364399.1"/>
    </source>
</evidence>
<organism evidence="1 2">
    <name type="scientific">Scortum barcoo</name>
    <name type="common">barcoo grunter</name>
    <dbReference type="NCBI Taxonomy" id="214431"/>
    <lineage>
        <taxon>Eukaryota</taxon>
        <taxon>Metazoa</taxon>
        <taxon>Chordata</taxon>
        <taxon>Craniata</taxon>
        <taxon>Vertebrata</taxon>
        <taxon>Euteleostomi</taxon>
        <taxon>Actinopterygii</taxon>
        <taxon>Neopterygii</taxon>
        <taxon>Teleostei</taxon>
        <taxon>Neoteleostei</taxon>
        <taxon>Acanthomorphata</taxon>
        <taxon>Eupercaria</taxon>
        <taxon>Centrarchiformes</taxon>
        <taxon>Terapontoidei</taxon>
        <taxon>Terapontidae</taxon>
        <taxon>Scortum</taxon>
    </lineage>
</organism>
<dbReference type="Proteomes" id="UP000831701">
    <property type="component" value="Chromosome 13"/>
</dbReference>
<proteinExistence type="predicted"/>
<keyword evidence="2" id="KW-1185">Reference proteome</keyword>
<evidence type="ECO:0000313" key="2">
    <source>
        <dbReference type="Proteomes" id="UP000831701"/>
    </source>
</evidence>
<protein>
    <submittedName>
        <fullName evidence="1">Uncharacterized protein</fullName>
    </submittedName>
</protein>
<gene>
    <name evidence="1" type="ORF">L3Q82_010824</name>
</gene>
<reference evidence="1" key="1">
    <citation type="submission" date="2022-04" db="EMBL/GenBank/DDBJ databases">
        <title>Jade perch genome.</title>
        <authorList>
            <person name="Chao B."/>
        </authorList>
    </citation>
    <scope>NUCLEOTIDE SEQUENCE</scope>
    <source>
        <strain evidence="1">CB-2022</strain>
    </source>
</reference>
<sequence>MDRLDTLTALGSSFSERLLHPRCVKERPSLPARLMDIYWGQSPTRQSPFTCCYLATTTRLYSSTSCIPLVYP</sequence>
<accession>A0ACB8W9G1</accession>
<comment type="caution">
    <text evidence="1">The sequence shown here is derived from an EMBL/GenBank/DDBJ whole genome shotgun (WGS) entry which is preliminary data.</text>
</comment>
<name>A0ACB8W9G1_9TELE</name>